<keyword evidence="1" id="KW-1133">Transmembrane helix</keyword>
<keyword evidence="1" id="KW-0812">Transmembrane</keyword>
<dbReference type="RefSeq" id="WP_200105542.1">
    <property type="nucleotide sequence ID" value="NZ_JAEHFV010000002.1"/>
</dbReference>
<protein>
    <submittedName>
        <fullName evidence="3">DUF4178 domain-containing protein</fullName>
    </submittedName>
</protein>
<sequence>MIVPCFNCNKTTTLEVAFEVETFACPNCNYVYKDTRDVGLKFHSKLRQYYPFVDKFDVGKSATFDDKEYTVTGILIKENRGFEWTEYILEGKEGNYLYLSEAAGHWIILTEIEFDKKVGNHPLTIEHEDITYDRFDYYYPTLVTAKGFFDFDIYNKIELIEYINPPLMLSFEKFGHEQTAFLGKHISKNDIKKAFGTSNLPSKKGIGQVQPFIFNIRNLGLTFCGVAVLILITNWYLNKDRVEQNVLNTEILFDQYIRKDYVTSSFDLKGSAAPLSVRVHSNVDNSWANVQVALINESTGEEIYANKDIEYYHGYTDGENWTEGNPTEEFNICGVAAGKYHLAITPMKAPEDIQNQKIQIQANWSSPSMRNVWLVIVFMIVFVVGMFYLERNFEERRWAE</sequence>
<dbReference type="Proteomes" id="UP000609172">
    <property type="component" value="Unassembled WGS sequence"/>
</dbReference>
<name>A0A934PME5_9FLAO</name>
<organism evidence="3 4">
    <name type="scientific">Flavobacterium agrisoli</name>
    <dbReference type="NCBI Taxonomy" id="2793066"/>
    <lineage>
        <taxon>Bacteria</taxon>
        <taxon>Pseudomonadati</taxon>
        <taxon>Bacteroidota</taxon>
        <taxon>Flavobacteriia</taxon>
        <taxon>Flavobacteriales</taxon>
        <taxon>Flavobacteriaceae</taxon>
        <taxon>Flavobacterium</taxon>
    </lineage>
</organism>
<keyword evidence="4" id="KW-1185">Reference proteome</keyword>
<dbReference type="AlphaFoldDB" id="A0A934PME5"/>
<evidence type="ECO:0000259" key="2">
    <source>
        <dbReference type="Pfam" id="PF13785"/>
    </source>
</evidence>
<dbReference type="EMBL" id="JAEHFV010000002">
    <property type="protein sequence ID" value="MBK0369623.1"/>
    <property type="molecule type" value="Genomic_DNA"/>
</dbReference>
<evidence type="ECO:0000313" key="4">
    <source>
        <dbReference type="Proteomes" id="UP000609172"/>
    </source>
</evidence>
<gene>
    <name evidence="3" type="ORF">I5M07_07195</name>
</gene>
<proteinExistence type="predicted"/>
<reference evidence="3" key="1">
    <citation type="submission" date="2020-12" db="EMBL/GenBank/DDBJ databases">
        <title>Bacterial novel species Flavobacterium sp. SE-1-e isolated from soil.</title>
        <authorList>
            <person name="Jung H.-Y."/>
        </authorList>
    </citation>
    <scope>NUCLEOTIDE SEQUENCE</scope>
    <source>
        <strain evidence="3">SE-1-e</strain>
    </source>
</reference>
<feature type="domain" description="DUF4178" evidence="2">
    <location>
        <begin position="58"/>
        <end position="187"/>
    </location>
</feature>
<evidence type="ECO:0000313" key="3">
    <source>
        <dbReference type="EMBL" id="MBK0369623.1"/>
    </source>
</evidence>
<dbReference type="Pfam" id="PF13785">
    <property type="entry name" value="DUF4178"/>
    <property type="match status" value="1"/>
</dbReference>
<accession>A0A934PME5</accession>
<comment type="caution">
    <text evidence="3">The sequence shown here is derived from an EMBL/GenBank/DDBJ whole genome shotgun (WGS) entry which is preliminary data.</text>
</comment>
<dbReference type="InterPro" id="IPR025235">
    <property type="entry name" value="DUF4178"/>
</dbReference>
<feature type="transmembrane region" description="Helical" evidence="1">
    <location>
        <begin position="219"/>
        <end position="237"/>
    </location>
</feature>
<keyword evidence="1" id="KW-0472">Membrane</keyword>
<feature type="transmembrane region" description="Helical" evidence="1">
    <location>
        <begin position="372"/>
        <end position="389"/>
    </location>
</feature>
<evidence type="ECO:0000256" key="1">
    <source>
        <dbReference type="SAM" id="Phobius"/>
    </source>
</evidence>